<feature type="compositionally biased region" description="Basic and acidic residues" evidence="1">
    <location>
        <begin position="191"/>
        <end position="204"/>
    </location>
</feature>
<organism evidence="2 3">
    <name type="scientific">Chenopodium quinoa</name>
    <name type="common">Quinoa</name>
    <dbReference type="NCBI Taxonomy" id="63459"/>
    <lineage>
        <taxon>Eukaryota</taxon>
        <taxon>Viridiplantae</taxon>
        <taxon>Streptophyta</taxon>
        <taxon>Embryophyta</taxon>
        <taxon>Tracheophyta</taxon>
        <taxon>Spermatophyta</taxon>
        <taxon>Magnoliopsida</taxon>
        <taxon>eudicotyledons</taxon>
        <taxon>Gunneridae</taxon>
        <taxon>Pentapetalae</taxon>
        <taxon>Caryophyllales</taxon>
        <taxon>Chenopodiaceae</taxon>
        <taxon>Chenopodioideae</taxon>
        <taxon>Atripliceae</taxon>
        <taxon>Chenopodium</taxon>
    </lineage>
</organism>
<feature type="compositionally biased region" description="Basic and acidic residues" evidence="1">
    <location>
        <begin position="252"/>
        <end position="269"/>
    </location>
</feature>
<dbReference type="AlphaFoldDB" id="A0A803LY98"/>
<evidence type="ECO:0000256" key="1">
    <source>
        <dbReference type="SAM" id="MobiDB-lite"/>
    </source>
</evidence>
<feature type="region of interest" description="Disordered" evidence="1">
    <location>
        <begin position="137"/>
        <end position="171"/>
    </location>
</feature>
<accession>A0A803LY98</accession>
<name>A0A803LY98_CHEQI</name>
<keyword evidence="3" id="KW-1185">Reference proteome</keyword>
<feature type="region of interest" description="Disordered" evidence="1">
    <location>
        <begin position="186"/>
        <end position="213"/>
    </location>
</feature>
<dbReference type="PANTHER" id="PTHR38371">
    <property type="entry name" value="RHO GTPASE-ACTIVATING PROTEIN"/>
    <property type="match status" value="1"/>
</dbReference>
<protein>
    <submittedName>
        <fullName evidence="2">Uncharacterized protein</fullName>
    </submittedName>
</protein>
<sequence>MADIEPPSFSLGLDLDFDLEPSHNPPPEKPPTHKNAAAIDPKQKGKQKVNELEDVEFELRVSDSEPESPEKSPQNRFRRLRRGVPSSYKPISTPISNSIDDDIEDFSDEEIARTNNLVAPQHHSSCSSSKLPLSGCGILTRQQENAKHNRKGKQDSSCPSTSLGSSKGKNLFSDLTASPLRRFQLIDSESDPDHPSDVCTERKACGVGLPNSNKQKEYNIQAGFKLLDSVSDPDNPSDAHNDRDTSTVNFTKNDKPEEYNIQERFKLLDSESDSDNQSDGERIDRESSGADFSKNNKQKESSHGSHRKSLGKNVDLQPHISQQQDLWKDFCTSDKSSVQTPVFDEFFTEYFQSLKSTKPAPGSRKLCSSEQEISMNNANNIFQNQNSGSAVPPSHHYFYHNDLRIQRLIRSRLPYFFPLTVTDAGSKSHASSIDYMSQFGQDGGKRQTSRQVTLEKSSKRGRKKSKNSGIEGTSLGSGDWINPKQTASTPKDAGRRRVHADGQSAGRWLVAENGRK</sequence>
<dbReference type="PANTHER" id="PTHR38371:SF1">
    <property type="entry name" value="RHO GTPASE-ACTIVATING PROTEIN"/>
    <property type="match status" value="1"/>
</dbReference>
<feature type="region of interest" description="Disordered" evidence="1">
    <location>
        <begin position="436"/>
        <end position="516"/>
    </location>
</feature>
<reference evidence="2" key="1">
    <citation type="journal article" date="2017" name="Nature">
        <title>The genome of Chenopodium quinoa.</title>
        <authorList>
            <person name="Jarvis D.E."/>
            <person name="Ho Y.S."/>
            <person name="Lightfoot D.J."/>
            <person name="Schmoeckel S.M."/>
            <person name="Li B."/>
            <person name="Borm T.J.A."/>
            <person name="Ohyanagi H."/>
            <person name="Mineta K."/>
            <person name="Michell C.T."/>
            <person name="Saber N."/>
            <person name="Kharbatia N.M."/>
            <person name="Rupper R.R."/>
            <person name="Sharp A.R."/>
            <person name="Dally N."/>
            <person name="Boughton B.A."/>
            <person name="Woo Y.H."/>
            <person name="Gao G."/>
            <person name="Schijlen E.G.W.M."/>
            <person name="Guo X."/>
            <person name="Momin A.A."/>
            <person name="Negrao S."/>
            <person name="Al-Babili S."/>
            <person name="Gehring C."/>
            <person name="Roessner U."/>
            <person name="Jung C."/>
            <person name="Murphy K."/>
            <person name="Arold S.T."/>
            <person name="Gojobori T."/>
            <person name="van der Linden C.G."/>
            <person name="van Loo E.N."/>
            <person name="Jellen E.N."/>
            <person name="Maughan P.J."/>
            <person name="Tester M."/>
        </authorList>
    </citation>
    <scope>NUCLEOTIDE SEQUENCE [LARGE SCALE GENOMIC DNA]</scope>
    <source>
        <strain evidence="2">cv. PI 614886</strain>
    </source>
</reference>
<feature type="compositionally biased region" description="Polar residues" evidence="1">
    <location>
        <begin position="155"/>
        <end position="171"/>
    </location>
</feature>
<reference evidence="2" key="2">
    <citation type="submission" date="2021-03" db="UniProtKB">
        <authorList>
            <consortium name="EnsemblPlants"/>
        </authorList>
    </citation>
    <scope>IDENTIFICATION</scope>
</reference>
<proteinExistence type="predicted"/>
<feature type="region of interest" description="Disordered" evidence="1">
    <location>
        <begin position="227"/>
        <end position="314"/>
    </location>
</feature>
<dbReference type="Gramene" id="AUR62020449-RA">
    <property type="protein sequence ID" value="AUR62020449-RA:cds"/>
    <property type="gene ID" value="AUR62020449"/>
</dbReference>
<feature type="region of interest" description="Disordered" evidence="1">
    <location>
        <begin position="1"/>
        <end position="107"/>
    </location>
</feature>
<evidence type="ECO:0000313" key="3">
    <source>
        <dbReference type="Proteomes" id="UP000596660"/>
    </source>
</evidence>
<dbReference type="EnsemblPlants" id="AUR62020449-RA">
    <property type="protein sequence ID" value="AUR62020449-RA:cds"/>
    <property type="gene ID" value="AUR62020449"/>
</dbReference>
<dbReference type="Proteomes" id="UP000596660">
    <property type="component" value="Unplaced"/>
</dbReference>
<dbReference type="OMA" id="PLMSENA"/>
<feature type="compositionally biased region" description="Basic and acidic residues" evidence="1">
    <location>
        <begin position="279"/>
        <end position="288"/>
    </location>
</feature>
<evidence type="ECO:0000313" key="2">
    <source>
        <dbReference type="EnsemblPlants" id="AUR62020449-RA:cds"/>
    </source>
</evidence>